<evidence type="ECO:0000256" key="8">
    <source>
        <dbReference type="RuleBase" id="RU000417"/>
    </source>
</evidence>
<gene>
    <name evidence="10" type="primary">dcm</name>
    <name evidence="9" type="ORF">QVN81_06800</name>
    <name evidence="10" type="ORF">QVN84_12000</name>
</gene>
<dbReference type="RefSeq" id="WP_289825244.1">
    <property type="nucleotide sequence ID" value="NZ_JAUEIE010000005.1"/>
</dbReference>
<dbReference type="PANTHER" id="PTHR10629">
    <property type="entry name" value="CYTOSINE-SPECIFIC METHYLTRANSFERASE"/>
    <property type="match status" value="1"/>
</dbReference>
<keyword evidence="4" id="KW-0680">Restriction system</keyword>
<evidence type="ECO:0000313" key="10">
    <source>
        <dbReference type="EMBL" id="MDN0026231.1"/>
    </source>
</evidence>
<comment type="caution">
    <text evidence="10">The sequence shown here is derived from an EMBL/GenBank/DDBJ whole genome shotgun (WGS) entry which is preliminary data.</text>
</comment>
<dbReference type="PROSITE" id="PS51679">
    <property type="entry name" value="SAM_MT_C5"/>
    <property type="match status" value="1"/>
</dbReference>
<evidence type="ECO:0000313" key="11">
    <source>
        <dbReference type="Proteomes" id="UP001167831"/>
    </source>
</evidence>
<keyword evidence="11" id="KW-1185">Reference proteome</keyword>
<dbReference type="GO" id="GO:0003886">
    <property type="term" value="F:DNA (cytosine-5-)-methyltransferase activity"/>
    <property type="evidence" value="ECO:0007669"/>
    <property type="project" value="UniProtKB-EC"/>
</dbReference>
<proteinExistence type="inferred from homology"/>
<dbReference type="GO" id="GO:0009307">
    <property type="term" value="P:DNA restriction-modification system"/>
    <property type="evidence" value="ECO:0007669"/>
    <property type="project" value="UniProtKB-KW"/>
</dbReference>
<dbReference type="PANTHER" id="PTHR10629:SF52">
    <property type="entry name" value="DNA (CYTOSINE-5)-METHYLTRANSFERASE 1"/>
    <property type="match status" value="1"/>
</dbReference>
<evidence type="ECO:0000256" key="4">
    <source>
        <dbReference type="ARBA" id="ARBA00022747"/>
    </source>
</evidence>
<evidence type="ECO:0000256" key="3">
    <source>
        <dbReference type="ARBA" id="ARBA00022691"/>
    </source>
</evidence>
<evidence type="ECO:0000256" key="7">
    <source>
        <dbReference type="RuleBase" id="RU000416"/>
    </source>
</evidence>
<dbReference type="Pfam" id="PF00145">
    <property type="entry name" value="DNA_methylase"/>
    <property type="match status" value="1"/>
</dbReference>
<evidence type="ECO:0000256" key="5">
    <source>
        <dbReference type="ARBA" id="ARBA00047422"/>
    </source>
</evidence>
<feature type="active site" evidence="6">
    <location>
        <position position="72"/>
    </location>
</feature>
<dbReference type="InterPro" id="IPR029063">
    <property type="entry name" value="SAM-dependent_MTases_sf"/>
</dbReference>
<keyword evidence="1 6" id="KW-0489">Methyltransferase</keyword>
<dbReference type="Proteomes" id="UP001168478">
    <property type="component" value="Unassembled WGS sequence"/>
</dbReference>
<organism evidence="10 12">
    <name type="scientific">Leyella lascolaii</name>
    <dbReference type="NCBI Taxonomy" id="1776379"/>
    <lineage>
        <taxon>Bacteria</taxon>
        <taxon>Pseudomonadati</taxon>
        <taxon>Bacteroidota</taxon>
        <taxon>Bacteroidia</taxon>
        <taxon>Bacteroidales</taxon>
        <taxon>Prevotellaceae</taxon>
        <taxon>Leyella</taxon>
    </lineage>
</organism>
<dbReference type="PRINTS" id="PR00105">
    <property type="entry name" value="C5METTRFRASE"/>
</dbReference>
<evidence type="ECO:0000256" key="6">
    <source>
        <dbReference type="PROSITE-ProRule" id="PRU01016"/>
    </source>
</evidence>
<dbReference type="AlphaFoldDB" id="A0AAW7JYX9"/>
<protein>
    <recommendedName>
        <fullName evidence="8">Cytosine-specific methyltransferase</fullName>
        <ecNumber evidence="8">2.1.1.37</ecNumber>
    </recommendedName>
</protein>
<reference evidence="10" key="1">
    <citation type="submission" date="2023-06" db="EMBL/GenBank/DDBJ databases">
        <authorList>
            <person name="Zeman M."/>
            <person name="Kubasova T."/>
            <person name="Jahodarova E."/>
            <person name="Nykrynova M."/>
            <person name="Rychlik I."/>
        </authorList>
    </citation>
    <scope>NUCLEOTIDE SEQUENCE</scope>
    <source>
        <strain evidence="10">ET15</strain>
        <strain evidence="9">ET37</strain>
    </source>
</reference>
<sequence>MFCLWGGSSMGYKLAGFDVIGCNEIDHRMMYAYCQNHNPKFPFLEPIQTFKDRTDLPPELYNLDVLDGSPPCSTFSVAGSREEAWGKMKHFREGQAAQVLDTLFFDFIDLAKKLQPKVVVAENVKGLLLGEAKDYVRRIYEGFEDAGYYCQHWLLDAQKMGVPQRRERVFFVCLRKDLAAPFLVMQDLFNEVPKLDLDFNEPPIMFGEVADYSGREINSRVMRLLWDNRKDGDSNQGDANERLFGKGSNFNQAYVYPDKICPTLASKESCLIHFVQPKFLAKSEVCCISSFPQDYNFGGQSPHYVCGMSVPPVMMAQVASRIWEQWLSKI</sequence>
<dbReference type="Gene3D" id="3.90.120.10">
    <property type="entry name" value="DNA Methylase, subunit A, domain 2"/>
    <property type="match status" value="1"/>
</dbReference>
<comment type="similarity">
    <text evidence="6 7">Belongs to the class I-like SAM-binding methyltransferase superfamily. C5-methyltransferase family.</text>
</comment>
<name>A0AAW7JYX9_9BACT</name>
<accession>A0AAW7JYX9</accession>
<dbReference type="Proteomes" id="UP001167831">
    <property type="component" value="Unassembled WGS sequence"/>
</dbReference>
<evidence type="ECO:0000313" key="9">
    <source>
        <dbReference type="EMBL" id="MDN0022733.1"/>
    </source>
</evidence>
<dbReference type="Gene3D" id="3.40.50.150">
    <property type="entry name" value="Vaccinia Virus protein VP39"/>
    <property type="match status" value="1"/>
</dbReference>
<dbReference type="GO" id="GO:0032259">
    <property type="term" value="P:methylation"/>
    <property type="evidence" value="ECO:0007669"/>
    <property type="project" value="UniProtKB-KW"/>
</dbReference>
<dbReference type="EMBL" id="JAUEIE010000005">
    <property type="protein sequence ID" value="MDN0022733.1"/>
    <property type="molecule type" value="Genomic_DNA"/>
</dbReference>
<dbReference type="PROSITE" id="PS00094">
    <property type="entry name" value="C5_MTASE_1"/>
    <property type="match status" value="1"/>
</dbReference>
<evidence type="ECO:0000256" key="2">
    <source>
        <dbReference type="ARBA" id="ARBA00022679"/>
    </source>
</evidence>
<keyword evidence="2 6" id="KW-0808">Transferase</keyword>
<reference evidence="10" key="2">
    <citation type="submission" date="2023-08" db="EMBL/GenBank/DDBJ databases">
        <title>Identification and characterization of horizontal gene transfer across gut microbiota members of farm animals based on homology search.</title>
        <authorList>
            <person name="Schwarzerova J."/>
            <person name="Nykrynova M."/>
            <person name="Jureckova K."/>
            <person name="Cejkova D."/>
            <person name="Rychlik I."/>
        </authorList>
    </citation>
    <scope>NUCLEOTIDE SEQUENCE</scope>
    <source>
        <strain evidence="10">ET15</strain>
        <strain evidence="9">ET37</strain>
    </source>
</reference>
<dbReference type="EC" id="2.1.1.37" evidence="8"/>
<evidence type="ECO:0000256" key="1">
    <source>
        <dbReference type="ARBA" id="ARBA00022603"/>
    </source>
</evidence>
<dbReference type="InterPro" id="IPR050390">
    <property type="entry name" value="C5-Methyltransferase"/>
</dbReference>
<dbReference type="NCBIfam" id="TIGR00675">
    <property type="entry name" value="dcm"/>
    <property type="match status" value="1"/>
</dbReference>
<dbReference type="InterPro" id="IPR001525">
    <property type="entry name" value="C5_MeTfrase"/>
</dbReference>
<evidence type="ECO:0000313" key="12">
    <source>
        <dbReference type="Proteomes" id="UP001168478"/>
    </source>
</evidence>
<keyword evidence="3 6" id="KW-0949">S-adenosyl-L-methionine</keyword>
<dbReference type="EMBL" id="JAUEIF010000014">
    <property type="protein sequence ID" value="MDN0026231.1"/>
    <property type="molecule type" value="Genomic_DNA"/>
</dbReference>
<comment type="catalytic activity">
    <reaction evidence="5 8">
        <text>a 2'-deoxycytidine in DNA + S-adenosyl-L-methionine = a 5-methyl-2'-deoxycytidine in DNA + S-adenosyl-L-homocysteine + H(+)</text>
        <dbReference type="Rhea" id="RHEA:13681"/>
        <dbReference type="Rhea" id="RHEA-COMP:11369"/>
        <dbReference type="Rhea" id="RHEA-COMP:11370"/>
        <dbReference type="ChEBI" id="CHEBI:15378"/>
        <dbReference type="ChEBI" id="CHEBI:57856"/>
        <dbReference type="ChEBI" id="CHEBI:59789"/>
        <dbReference type="ChEBI" id="CHEBI:85452"/>
        <dbReference type="ChEBI" id="CHEBI:85454"/>
        <dbReference type="EC" id="2.1.1.37"/>
    </reaction>
</comment>
<dbReference type="SUPFAM" id="SSF53335">
    <property type="entry name" value="S-adenosyl-L-methionine-dependent methyltransferases"/>
    <property type="match status" value="1"/>
</dbReference>
<dbReference type="InterPro" id="IPR018117">
    <property type="entry name" value="C5_DNA_meth_AS"/>
</dbReference>